<dbReference type="AlphaFoldDB" id="A0A1M6HEP9"/>
<evidence type="ECO:0008006" key="3">
    <source>
        <dbReference type="Google" id="ProtNLM"/>
    </source>
</evidence>
<protein>
    <recommendedName>
        <fullName evidence="3">Transcription factor zinc-finger domain-containing protein</fullName>
    </recommendedName>
</protein>
<gene>
    <name evidence="1" type="ORF">SAMN02745165_01809</name>
</gene>
<accession>A0A1M6HEP9</accession>
<dbReference type="Gene3D" id="2.20.28.160">
    <property type="match status" value="1"/>
</dbReference>
<dbReference type="EMBL" id="FQZT01000005">
    <property type="protein sequence ID" value="SHJ20680.1"/>
    <property type="molecule type" value="Genomic_DNA"/>
</dbReference>
<proteinExistence type="predicted"/>
<reference evidence="1 2" key="1">
    <citation type="submission" date="2016-11" db="EMBL/GenBank/DDBJ databases">
        <authorList>
            <person name="Jaros S."/>
            <person name="Januszkiewicz K."/>
            <person name="Wedrychowicz H."/>
        </authorList>
    </citation>
    <scope>NUCLEOTIDE SEQUENCE [LARGE SCALE GENOMIC DNA]</scope>
    <source>
        <strain evidence="1 2">DSM 5091</strain>
    </source>
</reference>
<sequence>MKCQCPVCKNVDHNELDLHSDGYAKDIIECSTCGTIWLDDQGLANIIKASTEYETQVAAH</sequence>
<dbReference type="Proteomes" id="UP000184171">
    <property type="component" value="Unassembled WGS sequence"/>
</dbReference>
<keyword evidence="2" id="KW-1185">Reference proteome</keyword>
<evidence type="ECO:0000313" key="2">
    <source>
        <dbReference type="Proteomes" id="UP000184171"/>
    </source>
</evidence>
<name>A0A1M6HEP9_MALRU</name>
<dbReference type="OrthoDB" id="5397919at2"/>
<dbReference type="RefSeq" id="WP_072908053.1">
    <property type="nucleotide sequence ID" value="NZ_FQZT01000005.1"/>
</dbReference>
<organism evidence="1 2">
    <name type="scientific">Malonomonas rubra DSM 5091</name>
    <dbReference type="NCBI Taxonomy" id="1122189"/>
    <lineage>
        <taxon>Bacteria</taxon>
        <taxon>Pseudomonadati</taxon>
        <taxon>Thermodesulfobacteriota</taxon>
        <taxon>Desulfuromonadia</taxon>
        <taxon>Desulfuromonadales</taxon>
        <taxon>Geopsychrobacteraceae</taxon>
        <taxon>Malonomonas</taxon>
    </lineage>
</organism>
<evidence type="ECO:0000313" key="1">
    <source>
        <dbReference type="EMBL" id="SHJ20680.1"/>
    </source>
</evidence>